<sequence length="95" mass="10210">MDISKNALKALQILLRESTLPEGCIRVSAVSGCGAPQPTVVVARRADANDWVISVEGLAVYIDCQSADAISGYTLDYNANGFRFDLLFPAGRCCR</sequence>
<comment type="caution">
    <text evidence="1">The sequence shown here is derived from an EMBL/GenBank/DDBJ whole genome shotgun (WGS) entry which is preliminary data.</text>
</comment>
<proteinExistence type="predicted"/>
<dbReference type="RefSeq" id="WP_111447043.1">
    <property type="nucleotide sequence ID" value="NZ_QKZK01000045.1"/>
</dbReference>
<organism evidence="1 2">
    <name type="scientific">Breznakibacter xylanolyticus</name>
    <dbReference type="NCBI Taxonomy" id="990"/>
    <lineage>
        <taxon>Bacteria</taxon>
        <taxon>Pseudomonadati</taxon>
        <taxon>Bacteroidota</taxon>
        <taxon>Bacteroidia</taxon>
        <taxon>Marinilabiliales</taxon>
        <taxon>Marinilabiliaceae</taxon>
        <taxon>Breznakibacter</taxon>
    </lineage>
</organism>
<accession>A0A2W7MRZ3</accession>
<dbReference type="InterPro" id="IPR035903">
    <property type="entry name" value="HesB-like_dom_sf"/>
</dbReference>
<dbReference type="AlphaFoldDB" id="A0A2W7MRZ3"/>
<dbReference type="Proteomes" id="UP000249239">
    <property type="component" value="Unassembled WGS sequence"/>
</dbReference>
<dbReference type="Gene3D" id="2.60.300.12">
    <property type="entry name" value="HesB-like domain"/>
    <property type="match status" value="1"/>
</dbReference>
<evidence type="ECO:0000313" key="1">
    <source>
        <dbReference type="EMBL" id="PZX10935.1"/>
    </source>
</evidence>
<dbReference type="SUPFAM" id="SSF89360">
    <property type="entry name" value="HesB-like domain"/>
    <property type="match status" value="1"/>
</dbReference>
<keyword evidence="2" id="KW-1185">Reference proteome</keyword>
<protein>
    <submittedName>
        <fullName evidence="1">Fe-S cluster assembly iron-binding protein IscA</fullName>
    </submittedName>
</protein>
<name>A0A2W7MRZ3_9BACT</name>
<gene>
    <name evidence="1" type="ORF">LX69_03256</name>
</gene>
<evidence type="ECO:0000313" key="2">
    <source>
        <dbReference type="Proteomes" id="UP000249239"/>
    </source>
</evidence>
<dbReference type="OrthoDB" id="1495976at2"/>
<reference evidence="1 2" key="1">
    <citation type="submission" date="2018-06" db="EMBL/GenBank/DDBJ databases">
        <title>Genomic Encyclopedia of Archaeal and Bacterial Type Strains, Phase II (KMG-II): from individual species to whole genera.</title>
        <authorList>
            <person name="Goeker M."/>
        </authorList>
    </citation>
    <scope>NUCLEOTIDE SEQUENCE [LARGE SCALE GENOMIC DNA]</scope>
    <source>
        <strain evidence="1 2">DSM 6779</strain>
    </source>
</reference>
<dbReference type="EMBL" id="QKZK01000045">
    <property type="protein sequence ID" value="PZX10935.1"/>
    <property type="molecule type" value="Genomic_DNA"/>
</dbReference>